<dbReference type="EMBL" id="JALLPJ020000144">
    <property type="protein sequence ID" value="KAL3801177.1"/>
    <property type="molecule type" value="Genomic_DNA"/>
</dbReference>
<dbReference type="Pfam" id="PF08214">
    <property type="entry name" value="HAT_KAT11"/>
    <property type="match status" value="1"/>
</dbReference>
<keyword evidence="7" id="KW-0862">Zinc</keyword>
<sequence>MNNSGHPIQPPRGQGNSTGGQPQNQFQQVQNNFQQQLQSFQNMAVNQHQQMGQMNWANLGQDVNNGVNNIMQQQQNNGGQNQLNVNWQQQQQQPSLGGQQGNQMLNTNANISSAPNNMMNSNITMSFQGMPQVPSWGVQNNANNNVPANLNQQQVQAQLFWNAFRASQGKVGNQVGQSLQNNGGNANVQMSSMKMMNNAQQGMMGNSAPPQAQSMPSVNNGGGSDGNFNGAQGFNPMNQLQAQMSSNQMQQQQHQQQIDGNARPPSSFSTSNSSNQNSAMQQQQQPIQIGNFNHLGNSNGNGSNIMNQDQGAQQGINFNQSIDQNTHQQLLLQQFQQNKQVDSNMANNIQGGAGIGNMQNYLKQLQAMQQMQQFAANANDIASAPNQMQVQVNTPASSMQLDLNLAQPGQMQQMMQGMLTQQENNASTNASQENLNQLLNPDPIVIGGKVHAASFPVMAVPGGNVLSDGQIEGELVNVQTQGIFVEGGNSSNGRFLAGNFAGGWQSNADLPERRKLIFSIIKLVESMRPDANRLSRDSRLPHMAKKLEEHLYRSAPTRDEYLDSSSLKRRLHLIAKGVGVPKPNSEDDNASPLLDRMGAPMDLQNVMLQQNSIQMNASAPPQHMQQSNLLPPNNMQHAMQPLPTGSQGNAVLNPQQMQITPQILQQLQMQQLIQNQPTNNAPQSAEIPNAHSTNTDTPGSSRVDDAHAKKKVQVLQQQQRRLMLLRHSKLCNNPKCTTKFCPQMIVLWKHLKFCRGTTCPVPHCVSSRCVLSHHFNCKQKNISNTCEICFPVKQLAEKLGDTEDDWNDDWDNLVVEIEGGGEGESVMSNNATNTAASTMSNASDPLATMAGLLSQAQLQLSQPPAAPGDSQGLIEDIQKKHAVLAQIQSQKEALNGQNKLLLDQLSSSQSRENSSQLQNQFNLLQHFNAQFEQQETFLHGELNHQTQLLRQICARSSTAPQTSSDPPNEKMAKRRKSKSQTPKQPEADDIASHRMPPLSSSISTTPSVNPTTTSKKRSASPKSDATDPHPTRNKSLKQDDTVFQRSEHDTTVAASEADDRPPLDSSPLDLTNILSSMSCADIEQHLDSLVSGYQLTPRCVTRKCLPLLRKLLRNEHGWVFKDPVDPVELGLDNYFDIIKNPMCLNKVEEELNNFAYTDIQSFQSAVQLVFDNAILFNGEDSDIGKWARELLDTFNDDAKNLIKGLGIVSKEDTIAACKDDAVCSLCGSAQLLFEPPSLFCSGSLCGMSKIRRNVFYYTDHSKQNHWCDRCYNDLKEETAIQLDDGKETKKSHLLRLKNDAMPEEQWVQCDDCNEWNHQVCALFNATRRNSSKTFSCPKCVLAKSKGDQFAKKDSPVSTYKDASALPECKMSRAIEEGLSQALSEEYERLANERGCNLAEVEKADGLCVRVVMSLEKKHKVREGMLSRYSSKGFPSEFPVTSKCILLFQKIHGVDVLLFGMYVYEYGDTCPAPNRRRVYISYLDSVHYLQPMTHRTFTYHTIICEYLRFVKMRGFHTAHIWSCPPSKGDEYIFYCHPTQQLTPKDEMLRHWYVEALNRAQEKGVVLQTKTIYDEYFKDNGTNPETGEPFDPTSLPYFDGDYIPGEIEKIINIISKDESLREGSKDANSKSNSKGQKKEGKRKGTRSNPGELVNQDRDKVMNRLDLALARMKSNFFVAQLLSDDFIKCVDRGVNVSSWVDDLQSNPLMKPSKQIGKNPDLLEHEGTSPGVQKLPPTLSSQVIGDTTDEDPSMEQECLDTRIAFLNFCQKKYMQFDELRRAKYSTMLLLSELHDPRAEKEHLFSVHLQVIAHATSCSGCESKNCRLMKQLFGHVRKCEVTYRNGCKVCCRLFMLLTKHARDCDAETGTCDIPFCERIRERQRRILKQQQVLDDRRRDEQNIRHQEESVST</sequence>
<gene>
    <name evidence="19" type="ORF">ACHAWO_002748</name>
</gene>
<evidence type="ECO:0000313" key="19">
    <source>
        <dbReference type="EMBL" id="KAL3801177.1"/>
    </source>
</evidence>
<dbReference type="InterPro" id="IPR013178">
    <property type="entry name" value="Histone_AcTrfase_Rtt109/CBP"/>
</dbReference>
<keyword evidence="6" id="KW-0863">Zinc-finger</keyword>
<evidence type="ECO:0000256" key="13">
    <source>
        <dbReference type="ARBA" id="ARBA00048017"/>
    </source>
</evidence>
<name>A0ABD3QL64_9STRA</name>
<evidence type="ECO:0000259" key="16">
    <source>
        <dbReference type="PROSITE" id="PS50014"/>
    </source>
</evidence>
<comment type="caution">
    <text evidence="19">The sequence shown here is derived from an EMBL/GenBank/DDBJ whole genome shotgun (WGS) entry which is preliminary data.</text>
</comment>
<evidence type="ECO:0000256" key="2">
    <source>
        <dbReference type="ARBA" id="ARBA00004123"/>
    </source>
</evidence>
<dbReference type="SMART" id="SM00249">
    <property type="entry name" value="PHD"/>
    <property type="match status" value="1"/>
</dbReference>
<reference evidence="19 20" key="1">
    <citation type="submission" date="2024-10" db="EMBL/GenBank/DDBJ databases">
        <title>Updated reference genomes for cyclostephanoid diatoms.</title>
        <authorList>
            <person name="Roberts W.R."/>
            <person name="Alverson A.J."/>
        </authorList>
    </citation>
    <scope>NUCLEOTIDE SEQUENCE [LARGE SCALE GENOMIC DNA]</scope>
    <source>
        <strain evidence="19 20">AJA010-31</strain>
    </source>
</reference>
<dbReference type="PRINTS" id="PR00503">
    <property type="entry name" value="BROMODOMAIN"/>
</dbReference>
<keyword evidence="8" id="KW-0156">Chromatin regulator</keyword>
<feature type="domain" description="TAZ-type" evidence="17">
    <location>
        <begin position="708"/>
        <end position="792"/>
    </location>
</feature>
<keyword evidence="9" id="KW-0805">Transcription regulation</keyword>
<dbReference type="PROSITE" id="PS50134">
    <property type="entry name" value="ZF_TAZ"/>
    <property type="match status" value="2"/>
</dbReference>
<evidence type="ECO:0000256" key="6">
    <source>
        <dbReference type="ARBA" id="ARBA00022771"/>
    </source>
</evidence>
<dbReference type="Proteomes" id="UP001530400">
    <property type="component" value="Unassembled WGS sequence"/>
</dbReference>
<dbReference type="SUPFAM" id="SSF57903">
    <property type="entry name" value="FYVE/PHD zinc finger"/>
    <property type="match status" value="1"/>
</dbReference>
<feature type="compositionally biased region" description="Polar residues" evidence="15">
    <location>
        <begin position="208"/>
        <end position="218"/>
    </location>
</feature>
<feature type="region of interest" description="Disordered" evidence="15">
    <location>
        <begin position="674"/>
        <end position="706"/>
    </location>
</feature>
<comment type="subcellular location">
    <subcellularLocation>
        <location evidence="2">Nucleus</location>
    </subcellularLocation>
</comment>
<feature type="region of interest" description="Disordered" evidence="15">
    <location>
        <begin position="955"/>
        <end position="1044"/>
    </location>
</feature>
<comment type="function">
    <text evidence="1">Acetyltransferase enzyme. Acetylates histones, giving a specific tag for transcriptional activation.</text>
</comment>
<dbReference type="EC" id="2.3.1.48" evidence="3"/>
<organism evidence="19 20">
    <name type="scientific">Cyclotella atomus</name>
    <dbReference type="NCBI Taxonomy" id="382360"/>
    <lineage>
        <taxon>Eukaryota</taxon>
        <taxon>Sar</taxon>
        <taxon>Stramenopiles</taxon>
        <taxon>Ochrophyta</taxon>
        <taxon>Bacillariophyta</taxon>
        <taxon>Coscinodiscophyceae</taxon>
        <taxon>Thalassiosirophycidae</taxon>
        <taxon>Stephanodiscales</taxon>
        <taxon>Stephanodiscaceae</taxon>
        <taxon>Cyclotella</taxon>
    </lineage>
</organism>
<dbReference type="Gene3D" id="3.30.40.10">
    <property type="entry name" value="Zinc/RING finger domain, C3HC4 (zinc finger)"/>
    <property type="match status" value="1"/>
</dbReference>
<evidence type="ECO:0000256" key="5">
    <source>
        <dbReference type="ARBA" id="ARBA00022723"/>
    </source>
</evidence>
<evidence type="ECO:0000256" key="12">
    <source>
        <dbReference type="ARBA" id="ARBA00023242"/>
    </source>
</evidence>
<dbReference type="PANTHER" id="PTHR13808:SF1">
    <property type="entry name" value="HISTONE ACETYLTRANSFERASE"/>
    <property type="match status" value="1"/>
</dbReference>
<feature type="compositionally biased region" description="Polar residues" evidence="15">
    <location>
        <begin position="690"/>
        <end position="700"/>
    </location>
</feature>
<dbReference type="SMART" id="SM00297">
    <property type="entry name" value="BROMO"/>
    <property type="match status" value="1"/>
</dbReference>
<proteinExistence type="predicted"/>
<feature type="region of interest" description="Disordered" evidence="15">
    <location>
        <begin position="1"/>
        <end position="24"/>
    </location>
</feature>
<evidence type="ECO:0000313" key="20">
    <source>
        <dbReference type="Proteomes" id="UP001530400"/>
    </source>
</evidence>
<dbReference type="Gene3D" id="2.10.110.40">
    <property type="match status" value="1"/>
</dbReference>
<feature type="compositionally biased region" description="Low complexity" evidence="15">
    <location>
        <begin position="996"/>
        <end position="1013"/>
    </location>
</feature>
<dbReference type="InterPro" id="IPR035898">
    <property type="entry name" value="TAZ_dom_sf"/>
</dbReference>
<evidence type="ECO:0000259" key="17">
    <source>
        <dbReference type="PROSITE" id="PS50134"/>
    </source>
</evidence>
<feature type="compositionally biased region" description="Basic and acidic residues" evidence="15">
    <location>
        <begin position="1024"/>
        <end position="1044"/>
    </location>
</feature>
<dbReference type="InterPro" id="IPR013083">
    <property type="entry name" value="Znf_RING/FYVE/PHD"/>
</dbReference>
<dbReference type="PROSITE" id="PS51727">
    <property type="entry name" value="CBP_P300_HAT"/>
    <property type="match status" value="1"/>
</dbReference>
<dbReference type="GO" id="GO:0004402">
    <property type="term" value="F:histone acetyltransferase activity"/>
    <property type="evidence" value="ECO:0007669"/>
    <property type="project" value="UniProtKB-ARBA"/>
</dbReference>
<dbReference type="Pfam" id="PF00628">
    <property type="entry name" value="PHD"/>
    <property type="match status" value="1"/>
</dbReference>
<evidence type="ECO:0000259" key="18">
    <source>
        <dbReference type="PROSITE" id="PS51727"/>
    </source>
</evidence>
<dbReference type="PROSITE" id="PS00633">
    <property type="entry name" value="BROMODOMAIN_1"/>
    <property type="match status" value="1"/>
</dbReference>
<comment type="catalytic activity">
    <reaction evidence="13">
        <text>L-lysyl-[protein] + acetyl-CoA = N(6)-acetyl-L-lysyl-[protein] + CoA + H(+)</text>
        <dbReference type="Rhea" id="RHEA:45948"/>
        <dbReference type="Rhea" id="RHEA-COMP:9752"/>
        <dbReference type="Rhea" id="RHEA-COMP:10731"/>
        <dbReference type="ChEBI" id="CHEBI:15378"/>
        <dbReference type="ChEBI" id="CHEBI:29969"/>
        <dbReference type="ChEBI" id="CHEBI:57287"/>
        <dbReference type="ChEBI" id="CHEBI:57288"/>
        <dbReference type="ChEBI" id="CHEBI:61930"/>
        <dbReference type="EC" id="2.3.1.48"/>
    </reaction>
</comment>
<dbReference type="InterPro" id="IPR001965">
    <property type="entry name" value="Znf_PHD"/>
</dbReference>
<dbReference type="InterPro" id="IPR019787">
    <property type="entry name" value="Znf_PHD-finger"/>
</dbReference>
<feature type="compositionally biased region" description="Low complexity" evidence="15">
    <location>
        <begin position="226"/>
        <end position="257"/>
    </location>
</feature>
<evidence type="ECO:0000256" key="4">
    <source>
        <dbReference type="ARBA" id="ARBA00022679"/>
    </source>
</evidence>
<keyword evidence="10 14" id="KW-0103">Bromodomain</keyword>
<dbReference type="Gene3D" id="1.20.1020.10">
    <property type="entry name" value="TAZ domain"/>
    <property type="match status" value="2"/>
</dbReference>
<dbReference type="InterPro" id="IPR036427">
    <property type="entry name" value="Bromodomain-like_sf"/>
</dbReference>
<protein>
    <recommendedName>
        <fullName evidence="3">histone acetyltransferase</fullName>
        <ecNumber evidence="3">2.3.1.48</ecNumber>
    </recommendedName>
</protein>
<evidence type="ECO:0000256" key="3">
    <source>
        <dbReference type="ARBA" id="ARBA00013184"/>
    </source>
</evidence>
<accession>A0ABD3QL64</accession>
<dbReference type="InterPro" id="IPR001487">
    <property type="entry name" value="Bromodomain"/>
</dbReference>
<dbReference type="InterPro" id="IPR011011">
    <property type="entry name" value="Znf_FYVE_PHD"/>
</dbReference>
<dbReference type="InterPro" id="IPR000197">
    <property type="entry name" value="Znf_TAZ"/>
</dbReference>
<dbReference type="PANTHER" id="PTHR13808">
    <property type="entry name" value="CBP/P300-RELATED"/>
    <property type="match status" value="1"/>
</dbReference>
<evidence type="ECO:0000256" key="15">
    <source>
        <dbReference type="SAM" id="MobiDB-lite"/>
    </source>
</evidence>
<evidence type="ECO:0000256" key="11">
    <source>
        <dbReference type="ARBA" id="ARBA00023163"/>
    </source>
</evidence>
<keyword evidence="11" id="KW-0804">Transcription</keyword>
<dbReference type="InterPro" id="IPR018359">
    <property type="entry name" value="Bromodomain_CS"/>
</dbReference>
<keyword evidence="20" id="KW-1185">Reference proteome</keyword>
<evidence type="ECO:0000256" key="7">
    <source>
        <dbReference type="ARBA" id="ARBA00022833"/>
    </source>
</evidence>
<feature type="region of interest" description="Disordered" evidence="15">
    <location>
        <begin position="616"/>
        <end position="650"/>
    </location>
</feature>
<dbReference type="GO" id="GO:0008270">
    <property type="term" value="F:zinc ion binding"/>
    <property type="evidence" value="ECO:0007669"/>
    <property type="project" value="UniProtKB-KW"/>
</dbReference>
<dbReference type="SMART" id="SM01250">
    <property type="entry name" value="KAT11"/>
    <property type="match status" value="1"/>
</dbReference>
<dbReference type="Gene3D" id="1.10.246.20">
    <property type="entry name" value="Coactivator CBP, KIX domain"/>
    <property type="match status" value="1"/>
</dbReference>
<evidence type="ECO:0000256" key="1">
    <source>
        <dbReference type="ARBA" id="ARBA00002581"/>
    </source>
</evidence>
<dbReference type="InterPro" id="IPR036529">
    <property type="entry name" value="KIX_dom_sf"/>
</dbReference>
<dbReference type="Pfam" id="PF02135">
    <property type="entry name" value="zf-TAZ"/>
    <property type="match status" value="2"/>
</dbReference>
<feature type="compositionally biased region" description="Polar residues" evidence="15">
    <location>
        <begin position="955"/>
        <end position="966"/>
    </location>
</feature>
<keyword evidence="12" id="KW-0539">Nucleus</keyword>
<dbReference type="GO" id="GO:0005634">
    <property type="term" value="C:nucleus"/>
    <property type="evidence" value="ECO:0007669"/>
    <property type="project" value="UniProtKB-SubCell"/>
</dbReference>
<evidence type="ECO:0000256" key="8">
    <source>
        <dbReference type="ARBA" id="ARBA00022853"/>
    </source>
</evidence>
<feature type="domain" description="TAZ-type" evidence="17">
    <location>
        <begin position="1793"/>
        <end position="1874"/>
    </location>
</feature>
<evidence type="ECO:0000256" key="14">
    <source>
        <dbReference type="PROSITE-ProRule" id="PRU00035"/>
    </source>
</evidence>
<dbReference type="SUPFAM" id="SSF57933">
    <property type="entry name" value="TAZ domain"/>
    <property type="match status" value="2"/>
</dbReference>
<feature type="compositionally biased region" description="Low complexity" evidence="15">
    <location>
        <begin position="264"/>
        <end position="284"/>
    </location>
</feature>
<dbReference type="CDD" id="cd04369">
    <property type="entry name" value="Bromodomain"/>
    <property type="match status" value="1"/>
</dbReference>
<dbReference type="Pfam" id="PF00439">
    <property type="entry name" value="Bromodomain"/>
    <property type="match status" value="1"/>
</dbReference>
<dbReference type="PROSITE" id="PS50014">
    <property type="entry name" value="BROMODOMAIN_2"/>
    <property type="match status" value="1"/>
</dbReference>
<feature type="compositionally biased region" description="Low complexity" evidence="15">
    <location>
        <begin position="290"/>
        <end position="307"/>
    </location>
</feature>
<dbReference type="InterPro" id="IPR031162">
    <property type="entry name" value="CBP_P300_HAT"/>
</dbReference>
<feature type="region of interest" description="Disordered" evidence="15">
    <location>
        <begin position="1619"/>
        <end position="1654"/>
    </location>
</feature>
<dbReference type="InterPro" id="IPR038547">
    <property type="entry name" value="RING_CBP-p300_sf"/>
</dbReference>
<feature type="domain" description="Bromo" evidence="16">
    <location>
        <begin position="1112"/>
        <end position="1184"/>
    </location>
</feature>
<evidence type="ECO:0000256" key="10">
    <source>
        <dbReference type="ARBA" id="ARBA00023117"/>
    </source>
</evidence>
<feature type="domain" description="CBP/p300-type HAT" evidence="18">
    <location>
        <begin position="1359"/>
        <end position="1794"/>
    </location>
</feature>
<keyword evidence="4" id="KW-0808">Transferase</keyword>
<feature type="region of interest" description="Disordered" evidence="15">
    <location>
        <begin position="290"/>
        <end position="309"/>
    </location>
</feature>
<keyword evidence="5" id="KW-0479">Metal-binding</keyword>
<dbReference type="Gene3D" id="1.20.920.10">
    <property type="entry name" value="Bromodomain-like"/>
    <property type="match status" value="1"/>
</dbReference>
<dbReference type="SUPFAM" id="SSF47370">
    <property type="entry name" value="Bromodomain"/>
    <property type="match status" value="1"/>
</dbReference>
<evidence type="ECO:0000256" key="9">
    <source>
        <dbReference type="ARBA" id="ARBA00023015"/>
    </source>
</evidence>
<dbReference type="SMART" id="SM00551">
    <property type="entry name" value="ZnF_TAZ"/>
    <property type="match status" value="2"/>
</dbReference>
<feature type="region of interest" description="Disordered" evidence="15">
    <location>
        <begin position="200"/>
        <end position="284"/>
    </location>
</feature>